<dbReference type="SMART" id="SM00706">
    <property type="entry name" value="TECPR"/>
    <property type="match status" value="1"/>
</dbReference>
<dbReference type="InterPro" id="IPR006624">
    <property type="entry name" value="Beta-propeller_rpt_TECPR"/>
</dbReference>
<evidence type="ECO:0000313" key="1">
    <source>
        <dbReference type="EMBL" id="TWF90946.1"/>
    </source>
</evidence>
<comment type="caution">
    <text evidence="1">The sequence shown here is derived from an EMBL/GenBank/DDBJ whole genome shotgun (WGS) entry which is preliminary data.</text>
</comment>
<name>A0A561TV08_9ACTN</name>
<sequence>MWGVDSADAIYRYTNHDANPWIKIPGTASDIAAGADGTVWHVNSAGEIYRYTGDQPS</sequence>
<gene>
    <name evidence="1" type="ORF">FHX73_1258</name>
</gene>
<dbReference type="Proteomes" id="UP000317940">
    <property type="component" value="Unassembled WGS sequence"/>
</dbReference>
<proteinExistence type="predicted"/>
<reference evidence="1 2" key="1">
    <citation type="submission" date="2019-06" db="EMBL/GenBank/DDBJ databases">
        <title>Sequencing the genomes of 1000 actinobacteria strains.</title>
        <authorList>
            <person name="Klenk H.-P."/>
        </authorList>
    </citation>
    <scope>NUCLEOTIDE SEQUENCE [LARGE SCALE GENOMIC DNA]</scope>
    <source>
        <strain evidence="1 2">DSM 44826</strain>
    </source>
</reference>
<organism evidence="1 2">
    <name type="scientific">Kitasatospora viridis</name>
    <dbReference type="NCBI Taxonomy" id="281105"/>
    <lineage>
        <taxon>Bacteria</taxon>
        <taxon>Bacillati</taxon>
        <taxon>Actinomycetota</taxon>
        <taxon>Actinomycetes</taxon>
        <taxon>Kitasatosporales</taxon>
        <taxon>Streptomycetaceae</taxon>
        <taxon>Kitasatospora</taxon>
    </lineage>
</organism>
<evidence type="ECO:0000313" key="2">
    <source>
        <dbReference type="Proteomes" id="UP000317940"/>
    </source>
</evidence>
<protein>
    <recommendedName>
        <fullName evidence="3">Virginiamycin B lyase</fullName>
    </recommendedName>
</protein>
<dbReference type="EMBL" id="VIWT01000002">
    <property type="protein sequence ID" value="TWF90946.1"/>
    <property type="molecule type" value="Genomic_DNA"/>
</dbReference>
<evidence type="ECO:0008006" key="3">
    <source>
        <dbReference type="Google" id="ProtNLM"/>
    </source>
</evidence>
<accession>A0A561TV08</accession>
<keyword evidence="2" id="KW-1185">Reference proteome</keyword>
<dbReference type="Pfam" id="PF19193">
    <property type="entry name" value="Tectonin"/>
    <property type="match status" value="1"/>
</dbReference>
<dbReference type="AlphaFoldDB" id="A0A561TV08"/>